<dbReference type="InterPro" id="IPR001647">
    <property type="entry name" value="HTH_TetR"/>
</dbReference>
<keyword evidence="1 2" id="KW-0238">DNA-binding</keyword>
<dbReference type="AlphaFoldDB" id="A0AAJ5NIC1"/>
<gene>
    <name evidence="4" type="ORF">NCTC10904_01667</name>
</gene>
<feature type="domain" description="HTH tetR-type" evidence="3">
    <location>
        <begin position="6"/>
        <end position="66"/>
    </location>
</feature>
<dbReference type="Gene3D" id="1.10.357.10">
    <property type="entry name" value="Tetracycline Repressor, domain 2"/>
    <property type="match status" value="1"/>
</dbReference>
<reference evidence="4 5" key="1">
    <citation type="submission" date="2018-12" db="EMBL/GenBank/DDBJ databases">
        <authorList>
            <consortium name="Pathogen Informatics"/>
        </authorList>
    </citation>
    <scope>NUCLEOTIDE SEQUENCE [LARGE SCALE GENOMIC DNA]</scope>
    <source>
        <strain evidence="5">NCTC 10904</strain>
    </source>
</reference>
<proteinExistence type="predicted"/>
<dbReference type="PROSITE" id="PS50977">
    <property type="entry name" value="HTH_TETR_2"/>
    <property type="match status" value="1"/>
</dbReference>
<feature type="DNA-binding region" description="H-T-H motif" evidence="2">
    <location>
        <begin position="29"/>
        <end position="48"/>
    </location>
</feature>
<dbReference type="RefSeq" id="WP_232011355.1">
    <property type="nucleotide sequence ID" value="NZ_JASHDB010000007.1"/>
</dbReference>
<name>A0AAJ5NIC1_STRSA</name>
<dbReference type="GO" id="GO:0003700">
    <property type="term" value="F:DNA-binding transcription factor activity"/>
    <property type="evidence" value="ECO:0007669"/>
    <property type="project" value="TreeGrafter"/>
</dbReference>
<dbReference type="GO" id="GO:0000976">
    <property type="term" value="F:transcription cis-regulatory region binding"/>
    <property type="evidence" value="ECO:0007669"/>
    <property type="project" value="TreeGrafter"/>
</dbReference>
<dbReference type="InterPro" id="IPR009057">
    <property type="entry name" value="Homeodomain-like_sf"/>
</dbReference>
<organism evidence="4 5">
    <name type="scientific">Streptococcus sanguinis</name>
    <dbReference type="NCBI Taxonomy" id="1305"/>
    <lineage>
        <taxon>Bacteria</taxon>
        <taxon>Bacillati</taxon>
        <taxon>Bacillota</taxon>
        <taxon>Bacilli</taxon>
        <taxon>Lactobacillales</taxon>
        <taxon>Streptococcaceae</taxon>
        <taxon>Streptococcus</taxon>
    </lineage>
</organism>
<dbReference type="EMBL" id="LR134002">
    <property type="protein sequence ID" value="VDY72364.1"/>
    <property type="molecule type" value="Genomic_DNA"/>
</dbReference>
<dbReference type="SUPFAM" id="SSF46689">
    <property type="entry name" value="Homeodomain-like"/>
    <property type="match status" value="1"/>
</dbReference>
<protein>
    <submittedName>
        <fullName evidence="4">Transcriptional regulator</fullName>
    </submittedName>
</protein>
<evidence type="ECO:0000259" key="3">
    <source>
        <dbReference type="PROSITE" id="PS50977"/>
    </source>
</evidence>
<dbReference type="PANTHER" id="PTHR30055:SF220">
    <property type="entry name" value="TETR-FAMILY REGULATORY PROTEIN"/>
    <property type="match status" value="1"/>
</dbReference>
<accession>A0AAJ5NIC1</accession>
<evidence type="ECO:0000256" key="1">
    <source>
        <dbReference type="ARBA" id="ARBA00023125"/>
    </source>
</evidence>
<dbReference type="PANTHER" id="PTHR30055">
    <property type="entry name" value="HTH-TYPE TRANSCRIPTIONAL REGULATOR RUTR"/>
    <property type="match status" value="1"/>
</dbReference>
<dbReference type="Proteomes" id="UP000266918">
    <property type="component" value="Chromosome"/>
</dbReference>
<dbReference type="Pfam" id="PF00440">
    <property type="entry name" value="TetR_N"/>
    <property type="match status" value="1"/>
</dbReference>
<evidence type="ECO:0000313" key="4">
    <source>
        <dbReference type="EMBL" id="VDY72364.1"/>
    </source>
</evidence>
<dbReference type="InterPro" id="IPR050109">
    <property type="entry name" value="HTH-type_TetR-like_transc_reg"/>
</dbReference>
<evidence type="ECO:0000313" key="5">
    <source>
        <dbReference type="Proteomes" id="UP000266918"/>
    </source>
</evidence>
<sequence>MAEKKPPLKELLLQAGFDSIAAHGWQDLSLRKLASSCKVSHVASYRHFKNKDDLMFALVPIISKHFADFLKESEKEDQAPREKILQLALQFINYSQVHANFFDFLFLSKYSLATQNDDTGQMELEKRVASFDYNKEKIEEFIQSLDGDYDFNQVFMHLGSFVFGISLLVRQKIYPADKKELTSLIQTTLAFYQ</sequence>
<evidence type="ECO:0000256" key="2">
    <source>
        <dbReference type="PROSITE-ProRule" id="PRU00335"/>
    </source>
</evidence>